<proteinExistence type="predicted"/>
<reference evidence="1 2" key="1">
    <citation type="journal article" date="2012" name="J. Bacteriol.">
        <title>Complete Genome Sequence of Providencia stuartii Clinical Isolate MRSN 2154.</title>
        <authorList>
            <person name="Clifford R.J."/>
            <person name="Hang J."/>
            <person name="Riley M.C."/>
            <person name="Onmus-Leone F."/>
            <person name="Kuschner R.A."/>
            <person name="Lesho E.P."/>
            <person name="Waterman P.E."/>
        </authorList>
    </citation>
    <scope>NUCLEOTIDE SEQUENCE [LARGE SCALE GENOMIC DNA]</scope>
    <source>
        <strain evidence="1 2">MRSN 2154</strain>
    </source>
</reference>
<accession>A0A140NGW8</accession>
<evidence type="ECO:0000313" key="1">
    <source>
        <dbReference type="EMBL" id="AFH91910.1"/>
    </source>
</evidence>
<gene>
    <name evidence="1" type="ordered locus">S70_00020</name>
</gene>
<protein>
    <submittedName>
        <fullName evidence="1">Uncharacterized protein</fullName>
    </submittedName>
</protein>
<name>A0A140NGW8_PROSM</name>
<dbReference type="PATRIC" id="fig|1157951.4.peg.5"/>
<dbReference type="Proteomes" id="UP000005012">
    <property type="component" value="Chromosome"/>
</dbReference>
<dbReference type="RefSeq" id="WP_014655985.1">
    <property type="nucleotide sequence ID" value="NC_017731.1"/>
</dbReference>
<sequence>MDQDLTDEMFNDERINKALKHLHEEVLRYQANQNKSNYICGERIIAHQIPSHYANKFAELSKELKTPRYYVLFAALILFLNLPEGVQRYLINNARQQFRLLRDSTPETVDALALEKLMDNLSYIYNLFDPKFKDSII</sequence>
<dbReference type="HOGENOM" id="CLU_1863422_0_0_6"/>
<organism evidence="1 2">
    <name type="scientific">Providencia stuartii (strain MRSN 2154)</name>
    <dbReference type="NCBI Taxonomy" id="1157951"/>
    <lineage>
        <taxon>Bacteria</taxon>
        <taxon>Pseudomonadati</taxon>
        <taxon>Pseudomonadota</taxon>
        <taxon>Gammaproteobacteria</taxon>
        <taxon>Enterobacterales</taxon>
        <taxon>Morganellaceae</taxon>
        <taxon>Providencia</taxon>
    </lineage>
</organism>
<reference evidence="2" key="2">
    <citation type="submission" date="2012-04" db="EMBL/GenBank/DDBJ databases">
        <title>Complete genome sequence of Providencia stuartii clinical isolate MRSN 2154.</title>
        <authorList>
            <person name="Clifford R.J."/>
            <person name="Hang J."/>
            <person name="Riley M.C."/>
            <person name="Onmus-Leone F."/>
            <person name="Kuschner R.A."/>
            <person name="Lesho E.P."/>
            <person name="Waterman P.E."/>
        </authorList>
    </citation>
    <scope>NUCLEOTIDE SEQUENCE [LARGE SCALE GENOMIC DNA]</scope>
    <source>
        <strain evidence="2">MRSN 2154</strain>
    </source>
</reference>
<dbReference type="GeneID" id="93519255"/>
<evidence type="ECO:0000313" key="2">
    <source>
        <dbReference type="Proteomes" id="UP000005012"/>
    </source>
</evidence>
<dbReference type="KEGG" id="psi:S70_00020"/>
<dbReference type="EMBL" id="CP003488">
    <property type="protein sequence ID" value="AFH91910.1"/>
    <property type="molecule type" value="Genomic_DNA"/>
</dbReference>
<dbReference type="AlphaFoldDB" id="A0A140NGW8"/>